<dbReference type="SMART" id="SM00267">
    <property type="entry name" value="GGDEF"/>
    <property type="match status" value="1"/>
</dbReference>
<dbReference type="AlphaFoldDB" id="A0A7C9TL41"/>
<comment type="catalytic activity">
    <reaction evidence="2">
        <text>2 GTP = 3',3'-c-di-GMP + 2 diphosphate</text>
        <dbReference type="Rhea" id="RHEA:24898"/>
        <dbReference type="ChEBI" id="CHEBI:33019"/>
        <dbReference type="ChEBI" id="CHEBI:37565"/>
        <dbReference type="ChEBI" id="CHEBI:58805"/>
        <dbReference type="EC" id="2.7.7.65"/>
    </reaction>
</comment>
<proteinExistence type="predicted"/>
<dbReference type="SUPFAM" id="SSF55073">
    <property type="entry name" value="Nucleotide cyclase"/>
    <property type="match status" value="1"/>
</dbReference>
<dbReference type="Proteomes" id="UP000484255">
    <property type="component" value="Unassembled WGS sequence"/>
</dbReference>
<dbReference type="PROSITE" id="PS50887">
    <property type="entry name" value="GGDEF"/>
    <property type="match status" value="1"/>
</dbReference>
<comment type="caution">
    <text evidence="4">The sequence shown here is derived from an EMBL/GenBank/DDBJ whole genome shotgun (WGS) entry which is preliminary data.</text>
</comment>
<dbReference type="GO" id="GO:0052621">
    <property type="term" value="F:diguanylate cyclase activity"/>
    <property type="evidence" value="ECO:0007669"/>
    <property type="project" value="UniProtKB-EC"/>
</dbReference>
<evidence type="ECO:0000313" key="4">
    <source>
        <dbReference type="EMBL" id="NDY93259.1"/>
    </source>
</evidence>
<dbReference type="InterPro" id="IPR050469">
    <property type="entry name" value="Diguanylate_Cyclase"/>
</dbReference>
<evidence type="ECO:0000313" key="5">
    <source>
        <dbReference type="Proteomes" id="UP000484255"/>
    </source>
</evidence>
<sequence>MSELVIHLATLAGLRDRDALDQALVRAMSQCFPISAVQWVRLVGEGADRRWLPRLQWCSGGPAALVDTTQHPFEHWPRLDERPSWAAVLSPVAPALQADGALVWPVLVEGAARGVLVCNLSMALGPLQRERLEALIDVWRHVHGLLDYSERDTLTGLANRKSFDESFYKASALPMQADPAGAPGAERRGVSTGQYWLGVIDVDHFKQVNDRFGHLIGDEVLLLLSRVMLRSFRHDDLLYRFGGEEFVVLLRCGSAEHARLALERFALAVRTAVFPQVGSITVSVGYTDVRAGDTPSAAVARADQAVYHAKAHGRDQVCHHGTLVAQGLLAAETSQSDVEFF</sequence>
<dbReference type="GO" id="GO:0043709">
    <property type="term" value="P:cell adhesion involved in single-species biofilm formation"/>
    <property type="evidence" value="ECO:0007669"/>
    <property type="project" value="TreeGrafter"/>
</dbReference>
<dbReference type="CDD" id="cd01949">
    <property type="entry name" value="GGDEF"/>
    <property type="match status" value="1"/>
</dbReference>
<dbReference type="Gene3D" id="3.30.70.270">
    <property type="match status" value="1"/>
</dbReference>
<evidence type="ECO:0000256" key="2">
    <source>
        <dbReference type="ARBA" id="ARBA00034247"/>
    </source>
</evidence>
<protein>
    <recommendedName>
        <fullName evidence="1">diguanylate cyclase</fullName>
        <ecNumber evidence="1">2.7.7.65</ecNumber>
    </recommendedName>
</protein>
<dbReference type="GO" id="GO:0005886">
    <property type="term" value="C:plasma membrane"/>
    <property type="evidence" value="ECO:0007669"/>
    <property type="project" value="TreeGrafter"/>
</dbReference>
<evidence type="ECO:0000256" key="1">
    <source>
        <dbReference type="ARBA" id="ARBA00012528"/>
    </source>
</evidence>
<dbReference type="RefSeq" id="WP_163459308.1">
    <property type="nucleotide sequence ID" value="NZ_JAAGOH010000031.1"/>
</dbReference>
<dbReference type="PANTHER" id="PTHR45138:SF9">
    <property type="entry name" value="DIGUANYLATE CYCLASE DGCM-RELATED"/>
    <property type="match status" value="1"/>
</dbReference>
<dbReference type="EMBL" id="JAAGOH010000031">
    <property type="protein sequence ID" value="NDY93259.1"/>
    <property type="molecule type" value="Genomic_DNA"/>
</dbReference>
<name>A0A7C9TL41_9BURK</name>
<dbReference type="NCBIfam" id="TIGR00254">
    <property type="entry name" value="GGDEF"/>
    <property type="match status" value="1"/>
</dbReference>
<organism evidence="4 5">
    <name type="scientific">Ideonella livida</name>
    <dbReference type="NCBI Taxonomy" id="2707176"/>
    <lineage>
        <taxon>Bacteria</taxon>
        <taxon>Pseudomonadati</taxon>
        <taxon>Pseudomonadota</taxon>
        <taxon>Betaproteobacteria</taxon>
        <taxon>Burkholderiales</taxon>
        <taxon>Sphaerotilaceae</taxon>
        <taxon>Ideonella</taxon>
    </lineage>
</organism>
<dbReference type="InterPro" id="IPR029787">
    <property type="entry name" value="Nucleotide_cyclase"/>
</dbReference>
<feature type="domain" description="GGDEF" evidence="3">
    <location>
        <begin position="193"/>
        <end position="322"/>
    </location>
</feature>
<dbReference type="InterPro" id="IPR000160">
    <property type="entry name" value="GGDEF_dom"/>
</dbReference>
<dbReference type="InterPro" id="IPR043128">
    <property type="entry name" value="Rev_trsase/Diguanyl_cyclase"/>
</dbReference>
<dbReference type="Pfam" id="PF00990">
    <property type="entry name" value="GGDEF"/>
    <property type="match status" value="1"/>
</dbReference>
<dbReference type="PANTHER" id="PTHR45138">
    <property type="entry name" value="REGULATORY COMPONENTS OF SENSORY TRANSDUCTION SYSTEM"/>
    <property type="match status" value="1"/>
</dbReference>
<dbReference type="GO" id="GO:1902201">
    <property type="term" value="P:negative regulation of bacterial-type flagellum-dependent cell motility"/>
    <property type="evidence" value="ECO:0007669"/>
    <property type="project" value="TreeGrafter"/>
</dbReference>
<keyword evidence="5" id="KW-1185">Reference proteome</keyword>
<reference evidence="4 5" key="1">
    <citation type="submission" date="2020-02" db="EMBL/GenBank/DDBJ databases">
        <title>Ideonella bacterium strain TBM-1.</title>
        <authorList>
            <person name="Chen W.-M."/>
        </authorList>
    </citation>
    <scope>NUCLEOTIDE SEQUENCE [LARGE SCALE GENOMIC DNA]</scope>
    <source>
        <strain evidence="4 5">TBM-1</strain>
    </source>
</reference>
<accession>A0A7C9TL41</accession>
<gene>
    <name evidence="4" type="ORF">G3A44_18860</name>
</gene>
<evidence type="ECO:0000259" key="3">
    <source>
        <dbReference type="PROSITE" id="PS50887"/>
    </source>
</evidence>
<dbReference type="EC" id="2.7.7.65" evidence="1"/>